<keyword evidence="4 10" id="KW-0119">Carbohydrate metabolism</keyword>
<evidence type="ECO:0000259" key="12">
    <source>
        <dbReference type="Pfam" id="PF03648"/>
    </source>
</evidence>
<keyword evidence="6 10" id="KW-0624">Polysaccharide degradation</keyword>
<protein>
    <recommendedName>
        <fullName evidence="10">Xylan alpha-1,2-glucuronidase</fullName>
        <ecNumber evidence="10">3.2.1.131</ecNumber>
    </recommendedName>
</protein>
<evidence type="ECO:0000313" key="15">
    <source>
        <dbReference type="EMBL" id="SCY11885.1"/>
    </source>
</evidence>
<evidence type="ECO:0000256" key="10">
    <source>
        <dbReference type="RuleBase" id="RU361198"/>
    </source>
</evidence>
<dbReference type="AlphaFoldDB" id="A0A1G5DB09"/>
<keyword evidence="16" id="KW-1185">Reference proteome</keyword>
<dbReference type="InterPro" id="IPR005154">
    <property type="entry name" value="Glyco_hydro_67_aGlcAse_N"/>
</dbReference>
<evidence type="ECO:0000256" key="4">
    <source>
        <dbReference type="ARBA" id="ARBA00023277"/>
    </source>
</evidence>
<evidence type="ECO:0000256" key="11">
    <source>
        <dbReference type="SAM" id="MobiDB-lite"/>
    </source>
</evidence>
<dbReference type="PANTHER" id="PTHR39207">
    <property type="entry name" value="ALPHA-GLUCURONIDASE A"/>
    <property type="match status" value="1"/>
</dbReference>
<dbReference type="Pfam" id="PF07477">
    <property type="entry name" value="Glyco_hydro_67C"/>
    <property type="match status" value="1"/>
</dbReference>
<accession>A0A1G5DB09</accession>
<dbReference type="EC" id="3.2.1.131" evidence="10"/>
<evidence type="ECO:0000256" key="3">
    <source>
        <dbReference type="ARBA" id="ARBA00022801"/>
    </source>
</evidence>
<dbReference type="Gene3D" id="3.30.379.10">
    <property type="entry name" value="Chitobiase/beta-hexosaminidase domain 2-like"/>
    <property type="match status" value="1"/>
</dbReference>
<evidence type="ECO:0000256" key="6">
    <source>
        <dbReference type="ARBA" id="ARBA00023326"/>
    </source>
</evidence>
<dbReference type="EMBL" id="FMVM01000002">
    <property type="protein sequence ID" value="SCY11885.1"/>
    <property type="molecule type" value="Genomic_DNA"/>
</dbReference>
<dbReference type="GO" id="GO:0005576">
    <property type="term" value="C:extracellular region"/>
    <property type="evidence" value="ECO:0007669"/>
    <property type="project" value="InterPro"/>
</dbReference>
<feature type="active site" description="Proton donor" evidence="9">
    <location>
        <position position="324"/>
    </location>
</feature>
<feature type="domain" description="Glycosyl hydrolase family 67 C-terminal" evidence="13">
    <location>
        <begin position="492"/>
        <end position="714"/>
    </location>
</feature>
<evidence type="ECO:0000259" key="13">
    <source>
        <dbReference type="Pfam" id="PF07477"/>
    </source>
</evidence>
<proteinExistence type="inferred from homology"/>
<feature type="domain" description="Alpha glucuronidase N-terminal" evidence="12">
    <location>
        <begin position="18"/>
        <end position="149"/>
    </location>
</feature>
<dbReference type="InterPro" id="IPR017853">
    <property type="entry name" value="GH"/>
</dbReference>
<sequence>MSQTTVQSGLSGPQYEAWLGYHVALPEAKGATRTRTAAPLWSRHIDVKEQHLVIDTALTELKQGLGKLYGEQPVIRHSQTQSTDSDEQRKPSIRVGTWAGNNQVTSAFTEAERAAVQGEGFIIREHESLQEMVIGSETPQGVLYAVFHLLRELTLKQGKSEEAGPALDGVKPLFITEQPVNQLRMINQWDNVDGSIERGYAGRSIFYENGEFTQDLGRIRDYARLLASTGINAISINNVNVHKQESLFLTERYLGDVAKVAAEFRAYGIRLFLCANYASPIEVGGLQTADPLDDQVREWWNVQTAKVYAAIPDFGGYVIKADSENRPGPFTYNRDHADGANMLAEALRPFGGLVIWRCFVYDCKQDWRDRTTDRARAAYDHFKPLDGRFADNVILQIKNGPMDFQVREAVSPLFGAMENTNQVIEFQITQEYTGQQRHLAYLVPQWKEILDFDTYAKGKGSEIKRIADGSLFQRQYSGFAAVSNIGADASWTGHPLAQANLYGYGRLGWNPELSAEAIADEWVRLTFGHDEQVVERVTGMLLSSLDIYENYTAPLGVGWMVNPDHHYGPNVDGYEYSKWGTYHFADCHGIGVDRTVKSGTGYTSQYHAENAARYESLETCPDELILFFHHVPYTHVLHSGKTVIQHIYDTHFEGAAQAEALLETWRELEGKVDPVIFNKVATLQEEQADHAKEWRDMINTYFYRKSGIQDEQARKIY</sequence>
<comment type="similarity">
    <text evidence="1 8 10">Belongs to the glycosyl hydrolase 67 family.</text>
</comment>
<dbReference type="FunFam" id="3.20.20.80:FF:000096">
    <property type="entry name" value="Xylan alpha-1,2-glucuronidase"/>
    <property type="match status" value="1"/>
</dbReference>
<dbReference type="GO" id="GO:0046559">
    <property type="term" value="F:alpha-glucuronidase activity"/>
    <property type="evidence" value="ECO:0007669"/>
    <property type="project" value="InterPro"/>
</dbReference>
<dbReference type="GO" id="GO:2000886">
    <property type="term" value="P:glucuronoxylan catabolic process"/>
    <property type="evidence" value="ECO:0007669"/>
    <property type="project" value="UniProtKB-ARBA"/>
</dbReference>
<dbReference type="GO" id="GO:0033939">
    <property type="term" value="F:xylan alpha-1,2-glucuronosidase activity"/>
    <property type="evidence" value="ECO:0007669"/>
    <property type="project" value="UniProtKB-EC"/>
</dbReference>
<dbReference type="InterPro" id="IPR011099">
    <property type="entry name" value="Glyco_hydro_67_C"/>
</dbReference>
<dbReference type="SUPFAM" id="SSF51445">
    <property type="entry name" value="(Trans)glycosidases"/>
    <property type="match status" value="1"/>
</dbReference>
<keyword evidence="2 8" id="KW-0858">Xylan degradation</keyword>
<evidence type="ECO:0000256" key="5">
    <source>
        <dbReference type="ARBA" id="ARBA00023295"/>
    </source>
</evidence>
<evidence type="ECO:0000256" key="1">
    <source>
        <dbReference type="ARBA" id="ARBA00008833"/>
    </source>
</evidence>
<dbReference type="Proteomes" id="UP000198538">
    <property type="component" value="Unassembled WGS sequence"/>
</dbReference>
<evidence type="ECO:0000256" key="2">
    <source>
        <dbReference type="ARBA" id="ARBA00022651"/>
    </source>
</evidence>
<evidence type="ECO:0000256" key="8">
    <source>
        <dbReference type="PIRNR" id="PIRNR029900"/>
    </source>
</evidence>
<dbReference type="STRING" id="582692.SAMN05720606_102408"/>
<organism evidence="15 16">
    <name type="scientific">Paenibacillus polysaccharolyticus</name>
    <dbReference type="NCBI Taxonomy" id="582692"/>
    <lineage>
        <taxon>Bacteria</taxon>
        <taxon>Bacillati</taxon>
        <taxon>Bacillota</taxon>
        <taxon>Bacilli</taxon>
        <taxon>Bacillales</taxon>
        <taxon>Paenibacillaceae</taxon>
        <taxon>Paenibacillus</taxon>
    </lineage>
</organism>
<evidence type="ECO:0000313" key="16">
    <source>
        <dbReference type="Proteomes" id="UP000198538"/>
    </source>
</evidence>
<evidence type="ECO:0000256" key="7">
    <source>
        <dbReference type="ARBA" id="ARBA00052795"/>
    </source>
</evidence>
<dbReference type="Gene3D" id="3.90.1330.10">
    <property type="entry name" value="Alpha-glucuronidase, C-terminal domain"/>
    <property type="match status" value="1"/>
</dbReference>
<dbReference type="Pfam" id="PF03648">
    <property type="entry name" value="Glyco_hydro_67N"/>
    <property type="match status" value="1"/>
</dbReference>
<feature type="domain" description="Glycosyl hydrolase family 67 catalytic" evidence="14">
    <location>
        <begin position="173"/>
        <end position="491"/>
    </location>
</feature>
<keyword evidence="5 8" id="KW-0326">Glycosidase</keyword>
<evidence type="ECO:0000256" key="9">
    <source>
        <dbReference type="PIRSR" id="PIRSR029900-1"/>
    </source>
</evidence>
<keyword evidence="3 8" id="KW-0378">Hydrolase</keyword>
<dbReference type="InterPro" id="IPR011100">
    <property type="entry name" value="Glyco_hydro_67_cat"/>
</dbReference>
<feature type="active site" description="Proton acceptor" evidence="9">
    <location>
        <position position="431"/>
    </location>
</feature>
<dbReference type="InterPro" id="IPR011395">
    <property type="entry name" value="Glyco_hydro_67_aGlcAse"/>
</dbReference>
<name>A0A1G5DB09_9BACL</name>
<dbReference type="Gene3D" id="3.20.20.80">
    <property type="entry name" value="Glycosidases"/>
    <property type="match status" value="1"/>
</dbReference>
<gene>
    <name evidence="15" type="ORF">SAMN05720606_102408</name>
</gene>
<dbReference type="InterPro" id="IPR037054">
    <property type="entry name" value="A-glucoronidase_C_sf"/>
</dbReference>
<dbReference type="RefSeq" id="WP_090916423.1">
    <property type="nucleotide sequence ID" value="NZ_FMVM01000002.1"/>
</dbReference>
<comment type="subunit">
    <text evidence="10">Homodimer.</text>
</comment>
<dbReference type="InterPro" id="IPR029018">
    <property type="entry name" value="Hex-like_dom2"/>
</dbReference>
<comment type="catalytic activity">
    <reaction evidence="7 10">
        <text>Hydrolysis of (1-&gt;2)-alpha-D-(4-O-methyl)glucuronosyl links in the main chain of hardwood xylans.</text>
        <dbReference type="EC" id="3.2.1.131"/>
    </reaction>
</comment>
<evidence type="ECO:0000259" key="14">
    <source>
        <dbReference type="Pfam" id="PF07488"/>
    </source>
</evidence>
<feature type="region of interest" description="Disordered" evidence="11">
    <location>
        <begin position="72"/>
        <end position="91"/>
    </location>
</feature>
<dbReference type="Pfam" id="PF07488">
    <property type="entry name" value="Glyco_hydro_67M"/>
    <property type="match status" value="1"/>
</dbReference>
<dbReference type="PANTHER" id="PTHR39207:SF1">
    <property type="entry name" value="ALPHA-GLUCURONIDASE A"/>
    <property type="match status" value="1"/>
</dbReference>
<dbReference type="SUPFAM" id="SSF55545">
    <property type="entry name" value="beta-N-acetylhexosaminidase-like domain"/>
    <property type="match status" value="1"/>
</dbReference>
<feature type="active site" description="Proton acceptor" evidence="9">
    <location>
        <position position="403"/>
    </location>
</feature>
<dbReference type="PIRSF" id="PIRSF029900">
    <property type="entry name" value="Alpha-glucuronds"/>
    <property type="match status" value="1"/>
</dbReference>
<reference evidence="16" key="1">
    <citation type="submission" date="2016-10" db="EMBL/GenBank/DDBJ databases">
        <authorList>
            <person name="Varghese N."/>
            <person name="Submissions S."/>
        </authorList>
    </citation>
    <scope>NUCLEOTIDE SEQUENCE [LARGE SCALE GENOMIC DNA]</scope>
    <source>
        <strain evidence="16">BL9</strain>
    </source>
</reference>